<accession>A0A811UZK3</accession>
<dbReference type="EMBL" id="CAJHJT010000034">
    <property type="protein sequence ID" value="CAD7004659.1"/>
    <property type="molecule type" value="Genomic_DNA"/>
</dbReference>
<evidence type="ECO:0000313" key="2">
    <source>
        <dbReference type="Proteomes" id="UP000606786"/>
    </source>
</evidence>
<organism evidence="1 2">
    <name type="scientific">Ceratitis capitata</name>
    <name type="common">Mediterranean fruit fly</name>
    <name type="synonym">Tephritis capitata</name>
    <dbReference type="NCBI Taxonomy" id="7213"/>
    <lineage>
        <taxon>Eukaryota</taxon>
        <taxon>Metazoa</taxon>
        <taxon>Ecdysozoa</taxon>
        <taxon>Arthropoda</taxon>
        <taxon>Hexapoda</taxon>
        <taxon>Insecta</taxon>
        <taxon>Pterygota</taxon>
        <taxon>Neoptera</taxon>
        <taxon>Endopterygota</taxon>
        <taxon>Diptera</taxon>
        <taxon>Brachycera</taxon>
        <taxon>Muscomorpha</taxon>
        <taxon>Tephritoidea</taxon>
        <taxon>Tephritidae</taxon>
        <taxon>Ceratitis</taxon>
        <taxon>Ceratitis</taxon>
    </lineage>
</organism>
<evidence type="ECO:0000313" key="1">
    <source>
        <dbReference type="EMBL" id="CAD7004659.1"/>
    </source>
</evidence>
<proteinExistence type="predicted"/>
<keyword evidence="2" id="KW-1185">Reference proteome</keyword>
<name>A0A811UZK3_CERCA</name>
<gene>
    <name evidence="1" type="ORF">CCAP1982_LOCUS13054</name>
</gene>
<comment type="caution">
    <text evidence="1">The sequence shown here is derived from an EMBL/GenBank/DDBJ whole genome shotgun (WGS) entry which is preliminary data.</text>
</comment>
<protein>
    <submittedName>
        <fullName evidence="1">(Mediterranean fruit fly) hypothetical protein</fullName>
    </submittedName>
</protein>
<reference evidence="1" key="1">
    <citation type="submission" date="2020-11" db="EMBL/GenBank/DDBJ databases">
        <authorList>
            <person name="Whitehead M."/>
        </authorList>
    </citation>
    <scope>NUCLEOTIDE SEQUENCE</scope>
    <source>
        <strain evidence="1">EGII</strain>
    </source>
</reference>
<dbReference type="Proteomes" id="UP000606786">
    <property type="component" value="Unassembled WGS sequence"/>
</dbReference>
<dbReference type="AlphaFoldDB" id="A0A811UZK3"/>
<sequence>MADVELMEIAFERVIFDYQKAIIAEITLDKPTVILKQQQQRSKAFDDDDDGVADAEMLTVSNAMSCRLRQASD</sequence>